<evidence type="ECO:0000256" key="1">
    <source>
        <dbReference type="SAM" id="MobiDB-lite"/>
    </source>
</evidence>
<dbReference type="EMBL" id="JARGDH010000004">
    <property type="protein sequence ID" value="KAL0269347.1"/>
    <property type="molecule type" value="Genomic_DNA"/>
</dbReference>
<dbReference type="AlphaFoldDB" id="A0AAW2HIG9"/>
<dbReference type="InterPro" id="IPR009686">
    <property type="entry name" value="Senescence/spartin_C"/>
</dbReference>
<dbReference type="Pfam" id="PF06911">
    <property type="entry name" value="Senescence"/>
    <property type="match status" value="1"/>
</dbReference>
<dbReference type="PANTHER" id="PTHR21068">
    <property type="entry name" value="SPARTIN"/>
    <property type="match status" value="1"/>
</dbReference>
<dbReference type="InterPro" id="IPR045036">
    <property type="entry name" value="Spartin-like"/>
</dbReference>
<dbReference type="PANTHER" id="PTHR21068:SF43">
    <property type="entry name" value="SPARTIN"/>
    <property type="match status" value="1"/>
</dbReference>
<protein>
    <recommendedName>
        <fullName evidence="2">Senescence domain-containing protein</fullName>
    </recommendedName>
</protein>
<accession>A0AAW2HIG9</accession>
<evidence type="ECO:0000313" key="3">
    <source>
        <dbReference type="EMBL" id="KAL0269347.1"/>
    </source>
</evidence>
<feature type="region of interest" description="Disordered" evidence="1">
    <location>
        <begin position="1"/>
        <end position="24"/>
    </location>
</feature>
<evidence type="ECO:0000259" key="2">
    <source>
        <dbReference type="Pfam" id="PF06911"/>
    </source>
</evidence>
<feature type="domain" description="Senescence" evidence="2">
    <location>
        <begin position="189"/>
        <end position="359"/>
    </location>
</feature>
<dbReference type="GO" id="GO:0051301">
    <property type="term" value="P:cell division"/>
    <property type="evidence" value="ECO:0007669"/>
    <property type="project" value="TreeGrafter"/>
</dbReference>
<comment type="caution">
    <text evidence="3">The sequence shown here is derived from an EMBL/GenBank/DDBJ whole genome shotgun (WGS) entry which is preliminary data.</text>
</comment>
<organism evidence="3">
    <name type="scientific">Menopon gallinae</name>
    <name type="common">poultry shaft louse</name>
    <dbReference type="NCBI Taxonomy" id="328185"/>
    <lineage>
        <taxon>Eukaryota</taxon>
        <taxon>Metazoa</taxon>
        <taxon>Ecdysozoa</taxon>
        <taxon>Arthropoda</taxon>
        <taxon>Hexapoda</taxon>
        <taxon>Insecta</taxon>
        <taxon>Pterygota</taxon>
        <taxon>Neoptera</taxon>
        <taxon>Paraneoptera</taxon>
        <taxon>Psocodea</taxon>
        <taxon>Troctomorpha</taxon>
        <taxon>Phthiraptera</taxon>
        <taxon>Amblycera</taxon>
        <taxon>Menoponidae</taxon>
        <taxon>Menopon</taxon>
    </lineage>
</organism>
<dbReference type="GO" id="GO:0005886">
    <property type="term" value="C:plasma membrane"/>
    <property type="evidence" value="ECO:0007669"/>
    <property type="project" value="TreeGrafter"/>
</dbReference>
<reference evidence="3" key="1">
    <citation type="journal article" date="2024" name="Gigascience">
        <title>Chromosome-level genome of the poultry shaft louse Menopon gallinae provides insight into the host-switching and adaptive evolution of parasitic lice.</title>
        <authorList>
            <person name="Xu Y."/>
            <person name="Ma L."/>
            <person name="Liu S."/>
            <person name="Liang Y."/>
            <person name="Liu Q."/>
            <person name="He Z."/>
            <person name="Tian L."/>
            <person name="Duan Y."/>
            <person name="Cai W."/>
            <person name="Li H."/>
            <person name="Song F."/>
        </authorList>
    </citation>
    <scope>NUCLEOTIDE SEQUENCE</scope>
    <source>
        <strain evidence="3">Cailab_2023a</strain>
    </source>
</reference>
<gene>
    <name evidence="3" type="ORF">PYX00_007112</name>
</gene>
<name>A0AAW2HIG9_9NEOP</name>
<proteinExistence type="predicted"/>
<dbReference type="GO" id="GO:0030514">
    <property type="term" value="P:negative regulation of BMP signaling pathway"/>
    <property type="evidence" value="ECO:0007669"/>
    <property type="project" value="TreeGrafter"/>
</dbReference>
<sequence>MASFQAGCEQITSADKKTRRPGTLSEFDNQFELDPLNESGDSIQPKQLTEQKVLEELEKLGKNGERMNIFTCKNGQLFFIKLNGEVSSTLEGNDVTIFKFQSDLGETIFLEVGTWIYPLFSELSPCFRSQKGIFIFPDIYSECDGRFVGLILPPEESEALHFVLNELLQSQNDERTKRGLLSTDSVTTGSSYLSAVQGSKYLAGWIDSMADRYVNRLQPQQPTELNPKFVKSMEVANMVTGKAASYMGQISNGLGVAVSAMGRYISSYVPDQAKNIVPDTAVKLAANTVDCLTNVYNGLEESARILDSSLTNSAVKIVEKKYGPMASHVTCDILSTVRNIYAIQRDARLFTPKSLSKAVLRSAGRAVMESRRDSK</sequence>